<dbReference type="PRINTS" id="PR00219">
    <property type="entry name" value="SYNAPTOBREVN"/>
</dbReference>
<evidence type="ECO:0000259" key="3">
    <source>
        <dbReference type="PROSITE" id="PS50892"/>
    </source>
</evidence>
<dbReference type="AlphaFoldDB" id="A0A7S0DCK0"/>
<dbReference type="InterPro" id="IPR001388">
    <property type="entry name" value="Synaptobrevin-like"/>
</dbReference>
<keyword evidence="2" id="KW-0472">Membrane</keyword>
<dbReference type="GO" id="GO:0090161">
    <property type="term" value="P:Golgi ribbon formation"/>
    <property type="evidence" value="ECO:0007669"/>
    <property type="project" value="InterPro"/>
</dbReference>
<keyword evidence="2" id="KW-0812">Transmembrane</keyword>
<evidence type="ECO:0000313" key="4">
    <source>
        <dbReference type="EMBL" id="CAD8448467.1"/>
    </source>
</evidence>
<dbReference type="Gene3D" id="1.20.5.110">
    <property type="match status" value="1"/>
</dbReference>
<dbReference type="EMBL" id="HBEN01012770">
    <property type="protein sequence ID" value="CAD8448467.1"/>
    <property type="molecule type" value="Transcribed_RNA"/>
</dbReference>
<dbReference type="GO" id="GO:0005802">
    <property type="term" value="C:trans-Golgi network"/>
    <property type="evidence" value="ECO:0007669"/>
    <property type="project" value="TreeGrafter"/>
</dbReference>
<dbReference type="GO" id="GO:0031201">
    <property type="term" value="C:SNARE complex"/>
    <property type="evidence" value="ECO:0007669"/>
    <property type="project" value="TreeGrafter"/>
</dbReference>
<gene>
    <name evidence="4" type="ORF">MSP1401_LOCUS10629</name>
</gene>
<dbReference type="GO" id="GO:0035493">
    <property type="term" value="P:SNARE complex assembly"/>
    <property type="evidence" value="ECO:0007669"/>
    <property type="project" value="TreeGrafter"/>
</dbReference>
<evidence type="ECO:0000256" key="1">
    <source>
        <dbReference type="PROSITE-ProRule" id="PRU00290"/>
    </source>
</evidence>
<dbReference type="InterPro" id="IPR042855">
    <property type="entry name" value="V_SNARE_CC"/>
</dbReference>
<dbReference type="SUPFAM" id="SSF64356">
    <property type="entry name" value="SNARE-like"/>
    <property type="match status" value="1"/>
</dbReference>
<organism evidence="4">
    <name type="scientific">Micromonas pusilla</name>
    <name type="common">Picoplanktonic green alga</name>
    <name type="synonym">Chromulina pusilla</name>
    <dbReference type="NCBI Taxonomy" id="38833"/>
    <lineage>
        <taxon>Eukaryota</taxon>
        <taxon>Viridiplantae</taxon>
        <taxon>Chlorophyta</taxon>
        <taxon>Mamiellophyceae</taxon>
        <taxon>Mamiellales</taxon>
        <taxon>Mamiellaceae</taxon>
        <taxon>Micromonas</taxon>
    </lineage>
</organism>
<dbReference type="InterPro" id="IPR011012">
    <property type="entry name" value="Longin-like_dom_sf"/>
</dbReference>
<dbReference type="SUPFAM" id="SSF58038">
    <property type="entry name" value="SNARE fusion complex"/>
    <property type="match status" value="1"/>
</dbReference>
<dbReference type="PROSITE" id="PS50892">
    <property type="entry name" value="V_SNARE"/>
    <property type="match status" value="1"/>
</dbReference>
<evidence type="ECO:0000256" key="2">
    <source>
        <dbReference type="SAM" id="Phobius"/>
    </source>
</evidence>
<reference evidence="4" key="1">
    <citation type="submission" date="2021-01" db="EMBL/GenBank/DDBJ databases">
        <authorList>
            <person name="Corre E."/>
            <person name="Pelletier E."/>
            <person name="Niang G."/>
            <person name="Scheremetjew M."/>
            <person name="Finn R."/>
            <person name="Kale V."/>
            <person name="Holt S."/>
            <person name="Cochrane G."/>
            <person name="Meng A."/>
            <person name="Brown T."/>
            <person name="Cohen L."/>
        </authorList>
    </citation>
    <scope>NUCLEOTIDE SEQUENCE</scope>
    <source>
        <strain evidence="4">CCAC1681</strain>
    </source>
</reference>
<keyword evidence="1" id="KW-0175">Coiled coil</keyword>
<dbReference type="Pfam" id="PF00957">
    <property type="entry name" value="Synaptobrevin"/>
    <property type="match status" value="1"/>
</dbReference>
<dbReference type="PANTHER" id="PTHR46897:SF1">
    <property type="entry name" value="VESICLE-ASSOCIATED MEMBRANE PROTEIN 4"/>
    <property type="match status" value="1"/>
</dbReference>
<feature type="domain" description="V-SNARE coiled-coil homology" evidence="3">
    <location>
        <begin position="139"/>
        <end position="199"/>
    </location>
</feature>
<sequence>MADSGDSIRFLAYGRLSDGLMLATHKSRRANAATEDTCRKVFESGNLKPNAQLTVTVTPEIGTLHLNAGGEDVIAVVTASAYPRKLAFQLLDEVRVQVTQASITPDDVKNADKPGCFARSLPFFKEVCMRYGDVSEVDKVARVGAQVHEVQAMMEGNINRMLDNQETVGAVEDKSEALREGASQFNRRSEHVKRMMWWRLMKLKMIFATLAICVLGYILVPIIVEATKDEDKENA</sequence>
<proteinExistence type="predicted"/>
<keyword evidence="2" id="KW-1133">Transmembrane helix</keyword>
<dbReference type="Gene3D" id="3.30.450.50">
    <property type="entry name" value="Longin domain"/>
    <property type="match status" value="1"/>
</dbReference>
<name>A0A7S0DCK0_MICPS</name>
<dbReference type="PANTHER" id="PTHR46897">
    <property type="entry name" value="VESICLE-ASSOCIATED MEMBRANE PROTEIN 4"/>
    <property type="match status" value="1"/>
</dbReference>
<accession>A0A7S0DCK0</accession>
<protein>
    <recommendedName>
        <fullName evidence="3">V-SNARE coiled-coil homology domain-containing protein</fullName>
    </recommendedName>
</protein>
<feature type="transmembrane region" description="Helical" evidence="2">
    <location>
        <begin position="203"/>
        <end position="224"/>
    </location>
</feature>
<dbReference type="InterPro" id="IPR042887">
    <property type="entry name" value="VAMP4"/>
</dbReference>